<dbReference type="GO" id="GO:0043139">
    <property type="term" value="F:5'-3' DNA helicase activity"/>
    <property type="evidence" value="ECO:0007669"/>
    <property type="project" value="TreeGrafter"/>
</dbReference>
<dbReference type="InParanoid" id="A0A165HM57"/>
<dbReference type="Pfam" id="PF13087">
    <property type="entry name" value="AAA_12"/>
    <property type="match status" value="1"/>
</dbReference>
<dbReference type="PANTHER" id="PTHR43788">
    <property type="entry name" value="DNA2/NAM7 HELICASE FAMILY MEMBER"/>
    <property type="match status" value="1"/>
</dbReference>
<dbReference type="InterPro" id="IPR050534">
    <property type="entry name" value="Coronavir_polyprotein_1ab"/>
</dbReference>
<dbReference type="Gene3D" id="3.40.50.300">
    <property type="entry name" value="P-loop containing nucleotide triphosphate hydrolases"/>
    <property type="match status" value="2"/>
</dbReference>
<dbReference type="GO" id="GO:0005524">
    <property type="term" value="F:ATP binding"/>
    <property type="evidence" value="ECO:0007669"/>
    <property type="project" value="UniProtKB-KW"/>
</dbReference>
<evidence type="ECO:0000256" key="3">
    <source>
        <dbReference type="ARBA" id="ARBA00022806"/>
    </source>
</evidence>
<dbReference type="InterPro" id="IPR041679">
    <property type="entry name" value="DNA2/NAM7-like_C"/>
</dbReference>
<feature type="non-terminal residue" evidence="6">
    <location>
        <position position="1"/>
    </location>
</feature>
<evidence type="ECO:0000256" key="4">
    <source>
        <dbReference type="ARBA" id="ARBA00022840"/>
    </source>
</evidence>
<dbReference type="STRING" id="1353952.A0A165HM57"/>
<keyword evidence="1" id="KW-0547">Nucleotide-binding</keyword>
<dbReference type="EMBL" id="KV423940">
    <property type="protein sequence ID" value="KZT59465.1"/>
    <property type="molecule type" value="Genomic_DNA"/>
</dbReference>
<reference evidence="6 7" key="1">
    <citation type="journal article" date="2016" name="Mol. Biol. Evol.">
        <title>Comparative Genomics of Early-Diverging Mushroom-Forming Fungi Provides Insights into the Origins of Lignocellulose Decay Capabilities.</title>
        <authorList>
            <person name="Nagy L.G."/>
            <person name="Riley R."/>
            <person name="Tritt A."/>
            <person name="Adam C."/>
            <person name="Daum C."/>
            <person name="Floudas D."/>
            <person name="Sun H."/>
            <person name="Yadav J.S."/>
            <person name="Pangilinan J."/>
            <person name="Larsson K.H."/>
            <person name="Matsuura K."/>
            <person name="Barry K."/>
            <person name="Labutti K."/>
            <person name="Kuo R."/>
            <person name="Ohm R.A."/>
            <person name="Bhattacharya S.S."/>
            <person name="Shirouzu T."/>
            <person name="Yoshinaga Y."/>
            <person name="Martin F.M."/>
            <person name="Grigoriev I.V."/>
            <person name="Hibbett D.S."/>
        </authorList>
    </citation>
    <scope>NUCLEOTIDE SEQUENCE [LARGE SCALE GENOMIC DNA]</scope>
    <source>
        <strain evidence="6 7">HHB12733</strain>
    </source>
</reference>
<evidence type="ECO:0000259" key="5">
    <source>
        <dbReference type="Pfam" id="PF13087"/>
    </source>
</evidence>
<proteinExistence type="predicted"/>
<dbReference type="CDD" id="cd18808">
    <property type="entry name" value="SF1_C_Upf1"/>
    <property type="match status" value="1"/>
</dbReference>
<evidence type="ECO:0000313" key="6">
    <source>
        <dbReference type="EMBL" id="KZT59465.1"/>
    </source>
</evidence>
<dbReference type="Proteomes" id="UP000076842">
    <property type="component" value="Unassembled WGS sequence"/>
</dbReference>
<dbReference type="GO" id="GO:0016787">
    <property type="term" value="F:hydrolase activity"/>
    <property type="evidence" value="ECO:0007669"/>
    <property type="project" value="UniProtKB-KW"/>
</dbReference>
<evidence type="ECO:0000256" key="1">
    <source>
        <dbReference type="ARBA" id="ARBA00022741"/>
    </source>
</evidence>
<dbReference type="PANTHER" id="PTHR43788:SF8">
    <property type="entry name" value="DNA-BINDING PROTEIN SMUBP-2"/>
    <property type="match status" value="1"/>
</dbReference>
<dbReference type="InterPro" id="IPR047187">
    <property type="entry name" value="SF1_C_Upf1"/>
</dbReference>
<keyword evidence="4" id="KW-0067">ATP-binding</keyword>
<keyword evidence="3" id="KW-0347">Helicase</keyword>
<evidence type="ECO:0000256" key="2">
    <source>
        <dbReference type="ARBA" id="ARBA00022801"/>
    </source>
</evidence>
<dbReference type="InterPro" id="IPR027417">
    <property type="entry name" value="P-loop_NTPase"/>
</dbReference>
<keyword evidence="7" id="KW-1185">Reference proteome</keyword>
<keyword evidence="2" id="KW-0378">Hydrolase</keyword>
<protein>
    <recommendedName>
        <fullName evidence="5">DNA2/NAM7 helicase-like C-terminal domain-containing protein</fullName>
    </recommendedName>
</protein>
<dbReference type="AlphaFoldDB" id="A0A165HM57"/>
<organism evidence="6 7">
    <name type="scientific">Calocera cornea HHB12733</name>
    <dbReference type="NCBI Taxonomy" id="1353952"/>
    <lineage>
        <taxon>Eukaryota</taxon>
        <taxon>Fungi</taxon>
        <taxon>Dikarya</taxon>
        <taxon>Basidiomycota</taxon>
        <taxon>Agaricomycotina</taxon>
        <taxon>Dacrymycetes</taxon>
        <taxon>Dacrymycetales</taxon>
        <taxon>Dacrymycetaceae</taxon>
        <taxon>Calocera</taxon>
    </lineage>
</organism>
<gene>
    <name evidence="6" type="ORF">CALCODRAFT_420384</name>
</gene>
<feature type="domain" description="DNA2/NAM7 helicase-like C-terminal" evidence="5">
    <location>
        <begin position="64"/>
        <end position="195"/>
    </location>
</feature>
<sequence length="199" mass="22860">VVPVRNLVIDEASQIFVGDFAHLFYRLAVDLKKVCWFGDPFQLPPYGADHSEGLATVFDLPHLKENMHFLRTTYRVPFALNQFLSDEVYKGNLHSRFKPDRSTNVLKFVHVDGEESGVGTSWQNKAEADAIVSLVAKYYHSRDYVILTPYDAQRAYIDQKLRQHNTNWKGRVFNVDSFQGNEADYVLVSLTRTSRPGFL</sequence>
<name>A0A165HM57_9BASI</name>
<dbReference type="SUPFAM" id="SSF52540">
    <property type="entry name" value="P-loop containing nucleoside triphosphate hydrolases"/>
    <property type="match status" value="1"/>
</dbReference>
<feature type="non-terminal residue" evidence="6">
    <location>
        <position position="199"/>
    </location>
</feature>
<accession>A0A165HM57</accession>
<dbReference type="OrthoDB" id="6513042at2759"/>
<evidence type="ECO:0000313" key="7">
    <source>
        <dbReference type="Proteomes" id="UP000076842"/>
    </source>
</evidence>